<name>I5BVU5_9BACT</name>
<feature type="transmembrane region" description="Helical" evidence="7">
    <location>
        <begin position="88"/>
        <end position="111"/>
    </location>
</feature>
<keyword evidence="2" id="KW-1003">Cell membrane</keyword>
<evidence type="ECO:0000259" key="8">
    <source>
        <dbReference type="Pfam" id="PF02687"/>
    </source>
</evidence>
<evidence type="ECO:0000256" key="5">
    <source>
        <dbReference type="ARBA" id="ARBA00023136"/>
    </source>
</evidence>
<keyword evidence="3 7" id="KW-0812">Transmembrane</keyword>
<dbReference type="PANTHER" id="PTHR30572:SF4">
    <property type="entry name" value="ABC TRANSPORTER PERMEASE YTRF"/>
    <property type="match status" value="1"/>
</dbReference>
<comment type="similarity">
    <text evidence="6">Belongs to the ABC-4 integral membrane protein family.</text>
</comment>
<evidence type="ECO:0000256" key="3">
    <source>
        <dbReference type="ARBA" id="ARBA00022692"/>
    </source>
</evidence>
<evidence type="ECO:0000256" key="4">
    <source>
        <dbReference type="ARBA" id="ARBA00022989"/>
    </source>
</evidence>
<dbReference type="Pfam" id="PF02687">
    <property type="entry name" value="FtsX"/>
    <property type="match status" value="1"/>
</dbReference>
<keyword evidence="4 7" id="KW-1133">Transmembrane helix</keyword>
<dbReference type="Proteomes" id="UP000005551">
    <property type="component" value="Unassembled WGS sequence"/>
</dbReference>
<organism evidence="9 10">
    <name type="scientific">Nitritalea halalkaliphila LW7</name>
    <dbReference type="NCBI Taxonomy" id="1189621"/>
    <lineage>
        <taxon>Bacteria</taxon>
        <taxon>Pseudomonadati</taxon>
        <taxon>Bacteroidota</taxon>
        <taxon>Cytophagia</taxon>
        <taxon>Cytophagales</taxon>
        <taxon>Cyclobacteriaceae</taxon>
        <taxon>Nitritalea</taxon>
    </lineage>
</organism>
<feature type="domain" description="ABC3 transporter permease C-terminal" evidence="8">
    <location>
        <begin position="2"/>
        <end position="114"/>
    </location>
</feature>
<evidence type="ECO:0000256" key="6">
    <source>
        <dbReference type="ARBA" id="ARBA00038076"/>
    </source>
</evidence>
<reference evidence="9 10" key="1">
    <citation type="submission" date="2012-05" db="EMBL/GenBank/DDBJ databases">
        <title>Genome sequence of Nitritalea halalkaliphila LW7.</title>
        <authorList>
            <person name="Jangir P.K."/>
            <person name="Singh A."/>
            <person name="Shivaji S."/>
            <person name="Sharma R."/>
        </authorList>
    </citation>
    <scope>NUCLEOTIDE SEQUENCE [LARGE SCALE GENOMIC DNA]</scope>
    <source>
        <strain evidence="9 10">LW7</strain>
    </source>
</reference>
<dbReference type="EMBL" id="AJYA01000057">
    <property type="protein sequence ID" value="EIM73697.1"/>
    <property type="molecule type" value="Genomic_DNA"/>
</dbReference>
<dbReference type="STRING" id="1189621.A3SI_17409"/>
<accession>I5BVU5</accession>
<dbReference type="InterPro" id="IPR050250">
    <property type="entry name" value="Macrolide_Exporter_MacB"/>
</dbReference>
<dbReference type="GO" id="GO:0005886">
    <property type="term" value="C:plasma membrane"/>
    <property type="evidence" value="ECO:0007669"/>
    <property type="project" value="UniProtKB-SubCell"/>
</dbReference>
<proteinExistence type="inferred from homology"/>
<sequence>MLMAVFERTREIGMLMAIGMRRSKVFLLITLETFFLSLSGALIGLAIGFAWVLHLSRRGLDLSRFHDVMRELGVDSVIFPTLSPEMPYLILGIVMLTALFAALYPALKALALSPIEAIRK</sequence>
<comment type="subcellular location">
    <subcellularLocation>
        <location evidence="1">Cell membrane</location>
        <topology evidence="1">Multi-pass membrane protein</topology>
    </subcellularLocation>
</comment>
<dbReference type="GO" id="GO:0022857">
    <property type="term" value="F:transmembrane transporter activity"/>
    <property type="evidence" value="ECO:0007669"/>
    <property type="project" value="TreeGrafter"/>
</dbReference>
<dbReference type="InterPro" id="IPR003838">
    <property type="entry name" value="ABC3_permease_C"/>
</dbReference>
<gene>
    <name evidence="9" type="ORF">A3SI_17409</name>
</gene>
<keyword evidence="10" id="KW-1185">Reference proteome</keyword>
<evidence type="ECO:0000256" key="7">
    <source>
        <dbReference type="SAM" id="Phobius"/>
    </source>
</evidence>
<evidence type="ECO:0000256" key="1">
    <source>
        <dbReference type="ARBA" id="ARBA00004651"/>
    </source>
</evidence>
<protein>
    <recommendedName>
        <fullName evidence="8">ABC3 transporter permease C-terminal domain-containing protein</fullName>
    </recommendedName>
</protein>
<dbReference type="PANTHER" id="PTHR30572">
    <property type="entry name" value="MEMBRANE COMPONENT OF TRANSPORTER-RELATED"/>
    <property type="match status" value="1"/>
</dbReference>
<evidence type="ECO:0000313" key="10">
    <source>
        <dbReference type="Proteomes" id="UP000005551"/>
    </source>
</evidence>
<feature type="transmembrane region" description="Helical" evidence="7">
    <location>
        <begin position="25"/>
        <end position="53"/>
    </location>
</feature>
<evidence type="ECO:0000313" key="9">
    <source>
        <dbReference type="EMBL" id="EIM73697.1"/>
    </source>
</evidence>
<comment type="caution">
    <text evidence="9">The sequence shown here is derived from an EMBL/GenBank/DDBJ whole genome shotgun (WGS) entry which is preliminary data.</text>
</comment>
<dbReference type="AlphaFoldDB" id="I5BVU5"/>
<evidence type="ECO:0000256" key="2">
    <source>
        <dbReference type="ARBA" id="ARBA00022475"/>
    </source>
</evidence>
<keyword evidence="5 7" id="KW-0472">Membrane</keyword>